<evidence type="ECO:0000256" key="6">
    <source>
        <dbReference type="ARBA" id="ARBA00022692"/>
    </source>
</evidence>
<evidence type="ECO:0000256" key="7">
    <source>
        <dbReference type="ARBA" id="ARBA00022723"/>
    </source>
</evidence>
<dbReference type="GO" id="GO:0061630">
    <property type="term" value="F:ubiquitin protein ligase activity"/>
    <property type="evidence" value="ECO:0007669"/>
    <property type="project" value="UniProtKB-EC"/>
</dbReference>
<organism evidence="17 18">
    <name type="scientific">Handroanthus impetiginosus</name>
    <dbReference type="NCBI Taxonomy" id="429701"/>
    <lineage>
        <taxon>Eukaryota</taxon>
        <taxon>Viridiplantae</taxon>
        <taxon>Streptophyta</taxon>
        <taxon>Embryophyta</taxon>
        <taxon>Tracheophyta</taxon>
        <taxon>Spermatophyta</taxon>
        <taxon>Magnoliopsida</taxon>
        <taxon>eudicotyledons</taxon>
        <taxon>Gunneridae</taxon>
        <taxon>Pentapetalae</taxon>
        <taxon>asterids</taxon>
        <taxon>lamiids</taxon>
        <taxon>Lamiales</taxon>
        <taxon>Bignoniaceae</taxon>
        <taxon>Crescentiina</taxon>
        <taxon>Tabebuia alliance</taxon>
        <taxon>Handroanthus</taxon>
    </lineage>
</organism>
<dbReference type="EC" id="2.3.2.27" evidence="4"/>
<evidence type="ECO:0000256" key="12">
    <source>
        <dbReference type="ARBA" id="ARBA00023136"/>
    </source>
</evidence>
<dbReference type="InterPro" id="IPR046948">
    <property type="entry name" value="ATL20-22-like"/>
</dbReference>
<dbReference type="Pfam" id="PF13639">
    <property type="entry name" value="zf-RING_2"/>
    <property type="match status" value="1"/>
</dbReference>
<evidence type="ECO:0000313" key="17">
    <source>
        <dbReference type="EMBL" id="PIN02172.1"/>
    </source>
</evidence>
<evidence type="ECO:0000256" key="14">
    <source>
        <dbReference type="PROSITE-ProRule" id="PRU00175"/>
    </source>
</evidence>
<feature type="domain" description="RING-type" evidence="16">
    <location>
        <begin position="102"/>
        <end position="144"/>
    </location>
</feature>
<dbReference type="PANTHER" id="PTHR46279:SF2">
    <property type="entry name" value="RING-H2 FINGER PROTEIN ATL21A-RELATED"/>
    <property type="match status" value="1"/>
</dbReference>
<dbReference type="InterPro" id="IPR013083">
    <property type="entry name" value="Znf_RING/FYVE/PHD"/>
</dbReference>
<comment type="caution">
    <text evidence="17">The sequence shown here is derived from an EMBL/GenBank/DDBJ whole genome shotgun (WGS) entry which is preliminary data.</text>
</comment>
<comment type="pathway">
    <text evidence="3">Protein modification; protein ubiquitination.</text>
</comment>
<keyword evidence="6 15" id="KW-0812">Transmembrane</keyword>
<evidence type="ECO:0000256" key="2">
    <source>
        <dbReference type="ARBA" id="ARBA00004167"/>
    </source>
</evidence>
<reference evidence="18" key="1">
    <citation type="journal article" date="2018" name="Gigascience">
        <title>Genome assembly of the Pink Ipe (Handroanthus impetiginosus, Bignoniaceae), a highly valued, ecologically keystone Neotropical timber forest tree.</title>
        <authorList>
            <person name="Silva-Junior O.B."/>
            <person name="Grattapaglia D."/>
            <person name="Novaes E."/>
            <person name="Collevatti R.G."/>
        </authorList>
    </citation>
    <scope>NUCLEOTIDE SEQUENCE [LARGE SCALE GENOMIC DNA]</scope>
    <source>
        <strain evidence="18">cv. UFG-1</strain>
    </source>
</reference>
<comment type="catalytic activity">
    <reaction evidence="1">
        <text>S-ubiquitinyl-[E2 ubiquitin-conjugating enzyme]-L-cysteine + [acceptor protein]-L-lysine = [E2 ubiquitin-conjugating enzyme]-L-cysteine + N(6)-ubiquitinyl-[acceptor protein]-L-lysine.</text>
        <dbReference type="EC" id="2.3.2.27"/>
    </reaction>
</comment>
<dbReference type="Gene3D" id="3.30.40.10">
    <property type="entry name" value="Zinc/RING finger domain, C3HC4 (zinc finger)"/>
    <property type="match status" value="1"/>
</dbReference>
<dbReference type="AlphaFoldDB" id="A0A2G9GAB8"/>
<dbReference type="GO" id="GO:0016020">
    <property type="term" value="C:membrane"/>
    <property type="evidence" value="ECO:0007669"/>
    <property type="project" value="UniProtKB-SubCell"/>
</dbReference>
<dbReference type="PANTHER" id="PTHR46279">
    <property type="entry name" value="RING/U-BOX SUPERFAMILY PROTEIN"/>
    <property type="match status" value="1"/>
</dbReference>
<dbReference type="SMART" id="SM00184">
    <property type="entry name" value="RING"/>
    <property type="match status" value="1"/>
</dbReference>
<evidence type="ECO:0000259" key="16">
    <source>
        <dbReference type="PROSITE" id="PS50089"/>
    </source>
</evidence>
<evidence type="ECO:0000256" key="5">
    <source>
        <dbReference type="ARBA" id="ARBA00022679"/>
    </source>
</evidence>
<evidence type="ECO:0000256" key="3">
    <source>
        <dbReference type="ARBA" id="ARBA00004906"/>
    </source>
</evidence>
<evidence type="ECO:0000256" key="8">
    <source>
        <dbReference type="ARBA" id="ARBA00022771"/>
    </source>
</evidence>
<sequence length="151" mass="16711">MPSLINKIKLAGTSNKRPVFRIIALSFIIPALVIPAVIVCISCCVCMMRGDDPQTTNSTQTSSGTHSSPALTRGLDKSTIETYRKMKVGESCHIEGPNDVTCTICLGDYVPEDTIRFMPECEHCFHVECIDKWLSMNSKCPTCRTSQDYSK</sequence>
<dbReference type="CDD" id="cd16461">
    <property type="entry name" value="RING-H2_EL5-like"/>
    <property type="match status" value="1"/>
</dbReference>
<keyword evidence="18" id="KW-1185">Reference proteome</keyword>
<feature type="transmembrane region" description="Helical" evidence="15">
    <location>
        <begin position="20"/>
        <end position="39"/>
    </location>
</feature>
<dbReference type="OrthoDB" id="899952at2759"/>
<dbReference type="SUPFAM" id="SSF57850">
    <property type="entry name" value="RING/U-box"/>
    <property type="match status" value="1"/>
</dbReference>
<dbReference type="STRING" id="429701.A0A2G9GAB8"/>
<evidence type="ECO:0000256" key="1">
    <source>
        <dbReference type="ARBA" id="ARBA00000900"/>
    </source>
</evidence>
<keyword evidence="11 15" id="KW-1133">Transmembrane helix</keyword>
<dbReference type="EMBL" id="NKXS01006031">
    <property type="protein sequence ID" value="PIN02172.1"/>
    <property type="molecule type" value="Genomic_DNA"/>
</dbReference>
<evidence type="ECO:0000256" key="11">
    <source>
        <dbReference type="ARBA" id="ARBA00022989"/>
    </source>
</evidence>
<keyword evidence="12 15" id="KW-0472">Membrane</keyword>
<evidence type="ECO:0000256" key="15">
    <source>
        <dbReference type="SAM" id="Phobius"/>
    </source>
</evidence>
<dbReference type="GO" id="GO:0008270">
    <property type="term" value="F:zinc ion binding"/>
    <property type="evidence" value="ECO:0007669"/>
    <property type="project" value="UniProtKB-KW"/>
</dbReference>
<evidence type="ECO:0000256" key="4">
    <source>
        <dbReference type="ARBA" id="ARBA00012483"/>
    </source>
</evidence>
<keyword evidence="9" id="KW-0833">Ubl conjugation pathway</keyword>
<dbReference type="InterPro" id="IPR001841">
    <property type="entry name" value="Znf_RING"/>
</dbReference>
<protein>
    <recommendedName>
        <fullName evidence="4">RING-type E3 ubiquitin transferase</fullName>
        <ecNumber evidence="4">2.3.2.27</ecNumber>
    </recommendedName>
</protein>
<keyword evidence="7" id="KW-0479">Metal-binding</keyword>
<evidence type="ECO:0000256" key="10">
    <source>
        <dbReference type="ARBA" id="ARBA00022833"/>
    </source>
</evidence>
<comment type="subcellular location">
    <subcellularLocation>
        <location evidence="2">Membrane</location>
        <topology evidence="2">Single-pass membrane protein</topology>
    </subcellularLocation>
</comment>
<comment type="similarity">
    <text evidence="13">Belongs to the RING-type zinc finger family. ATL subfamily.</text>
</comment>
<name>A0A2G9GAB8_9LAMI</name>
<evidence type="ECO:0000256" key="9">
    <source>
        <dbReference type="ARBA" id="ARBA00022786"/>
    </source>
</evidence>
<evidence type="ECO:0000313" key="18">
    <source>
        <dbReference type="Proteomes" id="UP000231279"/>
    </source>
</evidence>
<keyword evidence="8 14" id="KW-0863">Zinc-finger</keyword>
<accession>A0A2G9GAB8</accession>
<keyword evidence="5" id="KW-0808">Transferase</keyword>
<proteinExistence type="inferred from homology"/>
<dbReference type="PROSITE" id="PS50089">
    <property type="entry name" value="ZF_RING_2"/>
    <property type="match status" value="1"/>
</dbReference>
<gene>
    <name evidence="17" type="ORF">CDL12_25316</name>
</gene>
<keyword evidence="10" id="KW-0862">Zinc</keyword>
<dbReference type="Proteomes" id="UP000231279">
    <property type="component" value="Unassembled WGS sequence"/>
</dbReference>
<evidence type="ECO:0000256" key="13">
    <source>
        <dbReference type="ARBA" id="ARBA00024209"/>
    </source>
</evidence>